<dbReference type="InterPro" id="IPR037169">
    <property type="entry name" value="Cytochrome_c_oxidase_VIc_sf"/>
</dbReference>
<keyword evidence="9" id="KW-1185">Reference proteome</keyword>
<dbReference type="Pfam" id="PF02937">
    <property type="entry name" value="COX6C"/>
    <property type="match status" value="1"/>
</dbReference>
<evidence type="ECO:0000313" key="8">
    <source>
        <dbReference type="EMBL" id="CAH2217243.1"/>
    </source>
</evidence>
<comment type="subcellular location">
    <subcellularLocation>
        <location evidence="1">Mitochondrion inner membrane</location>
    </subcellularLocation>
</comment>
<dbReference type="AlphaFoldDB" id="A0A8S4QR00"/>
<evidence type="ECO:0000256" key="4">
    <source>
        <dbReference type="ARBA" id="ARBA00022989"/>
    </source>
</evidence>
<dbReference type="InterPro" id="IPR034884">
    <property type="entry name" value="Cytochrome_c_oxidase_VIc/VIIs"/>
</dbReference>
<evidence type="ECO:0000256" key="5">
    <source>
        <dbReference type="ARBA" id="ARBA00023128"/>
    </source>
</evidence>
<keyword evidence="4 7" id="KW-1133">Transmembrane helix</keyword>
<accession>A0A8S4QR00</accession>
<keyword evidence="5" id="KW-0496">Mitochondrion</keyword>
<name>A0A8S4QR00_9NEOP</name>
<keyword evidence="2 7" id="KW-0812">Transmembrane</keyword>
<evidence type="ECO:0000256" key="1">
    <source>
        <dbReference type="ARBA" id="ARBA00004273"/>
    </source>
</evidence>
<evidence type="ECO:0000256" key="3">
    <source>
        <dbReference type="ARBA" id="ARBA00022792"/>
    </source>
</evidence>
<proteinExistence type="predicted"/>
<organism evidence="8 9">
    <name type="scientific">Pararge aegeria aegeria</name>
    <dbReference type="NCBI Taxonomy" id="348720"/>
    <lineage>
        <taxon>Eukaryota</taxon>
        <taxon>Metazoa</taxon>
        <taxon>Ecdysozoa</taxon>
        <taxon>Arthropoda</taxon>
        <taxon>Hexapoda</taxon>
        <taxon>Insecta</taxon>
        <taxon>Pterygota</taxon>
        <taxon>Neoptera</taxon>
        <taxon>Endopterygota</taxon>
        <taxon>Lepidoptera</taxon>
        <taxon>Glossata</taxon>
        <taxon>Ditrysia</taxon>
        <taxon>Papilionoidea</taxon>
        <taxon>Nymphalidae</taxon>
        <taxon>Satyrinae</taxon>
        <taxon>Satyrini</taxon>
        <taxon>Parargina</taxon>
        <taxon>Pararge</taxon>
    </lineage>
</organism>
<dbReference type="Proteomes" id="UP000838756">
    <property type="component" value="Unassembled WGS sequence"/>
</dbReference>
<keyword evidence="3" id="KW-0999">Mitochondrion inner membrane</keyword>
<dbReference type="Gene3D" id="4.10.93.10">
    <property type="entry name" value="Mitochondrial cytochrome c oxidase subunit VIc/VIIs"/>
    <property type="match status" value="1"/>
</dbReference>
<gene>
    <name evidence="8" type="primary">jg15046</name>
    <name evidence="8" type="ORF">PAEG_LOCUS5159</name>
</gene>
<keyword evidence="6 7" id="KW-0472">Membrane</keyword>
<sequence length="73" mass="8193">MSCPPPSPEVCPQVCPPTPPLPFCYVKPVMRCLHQKQTVKIIWGAMLLCALGGSCVYFFIGVPRRAKYKDYYA</sequence>
<feature type="transmembrane region" description="Helical" evidence="7">
    <location>
        <begin position="41"/>
        <end position="60"/>
    </location>
</feature>
<dbReference type="GO" id="GO:0005743">
    <property type="term" value="C:mitochondrial inner membrane"/>
    <property type="evidence" value="ECO:0007669"/>
    <property type="project" value="UniProtKB-SubCell"/>
</dbReference>
<dbReference type="SUPFAM" id="SSF81415">
    <property type="entry name" value="Mitochondrial cytochrome c oxidase subunit VIc"/>
    <property type="match status" value="1"/>
</dbReference>
<evidence type="ECO:0000313" key="9">
    <source>
        <dbReference type="Proteomes" id="UP000838756"/>
    </source>
</evidence>
<protein>
    <submittedName>
        <fullName evidence="8">Jg15046 protein</fullName>
    </submittedName>
</protein>
<evidence type="ECO:0000256" key="2">
    <source>
        <dbReference type="ARBA" id="ARBA00022692"/>
    </source>
</evidence>
<evidence type="ECO:0000256" key="7">
    <source>
        <dbReference type="SAM" id="Phobius"/>
    </source>
</evidence>
<reference evidence="8" key="1">
    <citation type="submission" date="2022-03" db="EMBL/GenBank/DDBJ databases">
        <authorList>
            <person name="Lindestad O."/>
        </authorList>
    </citation>
    <scope>NUCLEOTIDE SEQUENCE</scope>
</reference>
<evidence type="ECO:0000256" key="6">
    <source>
        <dbReference type="ARBA" id="ARBA00023136"/>
    </source>
</evidence>
<dbReference type="OrthoDB" id="10051322at2759"/>
<comment type="caution">
    <text evidence="8">The sequence shown here is derived from an EMBL/GenBank/DDBJ whole genome shotgun (WGS) entry which is preliminary data.</text>
</comment>
<dbReference type="EMBL" id="CAKXAJ010017875">
    <property type="protein sequence ID" value="CAH2217243.1"/>
    <property type="molecule type" value="Genomic_DNA"/>
</dbReference>